<comment type="subcellular location">
    <subcellularLocation>
        <location evidence="2">Cytoplasm</location>
    </subcellularLocation>
    <subcellularLocation>
        <location evidence="1">Nucleus</location>
    </subcellularLocation>
</comment>
<keyword evidence="8" id="KW-1185">Reference proteome</keyword>
<evidence type="ECO:0000256" key="1">
    <source>
        <dbReference type="ARBA" id="ARBA00004123"/>
    </source>
</evidence>
<evidence type="ECO:0000313" key="7">
    <source>
        <dbReference type="EMBL" id="OCL03834.1"/>
    </source>
</evidence>
<evidence type="ECO:0000256" key="4">
    <source>
        <dbReference type="ARBA" id="ARBA00023186"/>
    </source>
</evidence>
<evidence type="ECO:0000256" key="2">
    <source>
        <dbReference type="ARBA" id="ARBA00004496"/>
    </source>
</evidence>
<dbReference type="InterPro" id="IPR036869">
    <property type="entry name" value="J_dom_sf"/>
</dbReference>
<dbReference type="AlphaFoldDB" id="A0A8E2ES54"/>
<dbReference type="PANTHER" id="PTHR44313:SF1">
    <property type="entry name" value="DNAJ HOMOLOG SUBFAMILY C MEMBER 17"/>
    <property type="match status" value="1"/>
</dbReference>
<protein>
    <recommendedName>
        <fullName evidence="6">J domain-containing protein</fullName>
    </recommendedName>
</protein>
<dbReference type="GO" id="GO:0005737">
    <property type="term" value="C:cytoplasm"/>
    <property type="evidence" value="ECO:0007669"/>
    <property type="project" value="UniProtKB-SubCell"/>
</dbReference>
<feature type="domain" description="J" evidence="6">
    <location>
        <begin position="1"/>
        <end position="62"/>
    </location>
</feature>
<dbReference type="PRINTS" id="PR00625">
    <property type="entry name" value="JDOMAIN"/>
</dbReference>
<feature type="non-terminal residue" evidence="7">
    <location>
        <position position="62"/>
    </location>
</feature>
<evidence type="ECO:0000259" key="6">
    <source>
        <dbReference type="PROSITE" id="PS50076"/>
    </source>
</evidence>
<name>A0A8E2ES54_9PEZI</name>
<dbReference type="CDD" id="cd06257">
    <property type="entry name" value="DnaJ"/>
    <property type="match status" value="1"/>
</dbReference>
<dbReference type="SUPFAM" id="SSF46565">
    <property type="entry name" value="Chaperone J-domain"/>
    <property type="match status" value="1"/>
</dbReference>
<dbReference type="Pfam" id="PF00226">
    <property type="entry name" value="DnaJ"/>
    <property type="match status" value="1"/>
</dbReference>
<sequence>HYKVLGIDPSTPKVNLGKIWRAISLRHHPDKNLNDYTATARFQIMQHSISVLQDDEKRQAYD</sequence>
<keyword evidence="5" id="KW-0539">Nucleus</keyword>
<gene>
    <name evidence="7" type="ORF">AOQ84DRAFT_252114</name>
</gene>
<keyword evidence="4" id="KW-0143">Chaperone</keyword>
<dbReference type="Gene3D" id="1.10.287.110">
    <property type="entry name" value="DnaJ domain"/>
    <property type="match status" value="1"/>
</dbReference>
<dbReference type="OrthoDB" id="10250354at2759"/>
<keyword evidence="3" id="KW-0963">Cytoplasm</keyword>
<dbReference type="GO" id="GO:0000390">
    <property type="term" value="P:spliceosomal complex disassembly"/>
    <property type="evidence" value="ECO:0007669"/>
    <property type="project" value="TreeGrafter"/>
</dbReference>
<dbReference type="InterPro" id="IPR001623">
    <property type="entry name" value="DnaJ_domain"/>
</dbReference>
<dbReference type="InterPro" id="IPR052094">
    <property type="entry name" value="Pre-mRNA-splicing_ERAD"/>
</dbReference>
<proteinExistence type="predicted"/>
<dbReference type="Proteomes" id="UP000250140">
    <property type="component" value="Unassembled WGS sequence"/>
</dbReference>
<evidence type="ECO:0000313" key="8">
    <source>
        <dbReference type="Proteomes" id="UP000250140"/>
    </source>
</evidence>
<reference evidence="7 8" key="1">
    <citation type="journal article" date="2016" name="Nat. Commun.">
        <title>Ectomycorrhizal ecology is imprinted in the genome of the dominant symbiotic fungus Cenococcum geophilum.</title>
        <authorList>
            <consortium name="DOE Joint Genome Institute"/>
            <person name="Peter M."/>
            <person name="Kohler A."/>
            <person name="Ohm R.A."/>
            <person name="Kuo A."/>
            <person name="Krutzmann J."/>
            <person name="Morin E."/>
            <person name="Arend M."/>
            <person name="Barry K.W."/>
            <person name="Binder M."/>
            <person name="Choi C."/>
            <person name="Clum A."/>
            <person name="Copeland A."/>
            <person name="Grisel N."/>
            <person name="Haridas S."/>
            <person name="Kipfer T."/>
            <person name="LaButti K."/>
            <person name="Lindquist E."/>
            <person name="Lipzen A."/>
            <person name="Maire R."/>
            <person name="Meier B."/>
            <person name="Mihaltcheva S."/>
            <person name="Molinier V."/>
            <person name="Murat C."/>
            <person name="Poggeler S."/>
            <person name="Quandt C.A."/>
            <person name="Sperisen C."/>
            <person name="Tritt A."/>
            <person name="Tisserant E."/>
            <person name="Crous P.W."/>
            <person name="Henrissat B."/>
            <person name="Nehls U."/>
            <person name="Egli S."/>
            <person name="Spatafora J.W."/>
            <person name="Grigoriev I.V."/>
            <person name="Martin F.M."/>
        </authorList>
    </citation>
    <scope>NUCLEOTIDE SEQUENCE [LARGE SCALE GENOMIC DNA]</scope>
    <source>
        <strain evidence="7 8">CBS 207.34</strain>
    </source>
</reference>
<dbReference type="PANTHER" id="PTHR44313">
    <property type="entry name" value="DNAJ HOMOLOG SUBFAMILY C MEMBER 17"/>
    <property type="match status" value="1"/>
</dbReference>
<feature type="non-terminal residue" evidence="7">
    <location>
        <position position="1"/>
    </location>
</feature>
<accession>A0A8E2ES54</accession>
<dbReference type="SMART" id="SM00271">
    <property type="entry name" value="DnaJ"/>
    <property type="match status" value="1"/>
</dbReference>
<dbReference type="GO" id="GO:0005681">
    <property type="term" value="C:spliceosomal complex"/>
    <property type="evidence" value="ECO:0007669"/>
    <property type="project" value="TreeGrafter"/>
</dbReference>
<dbReference type="PROSITE" id="PS50076">
    <property type="entry name" value="DNAJ_2"/>
    <property type="match status" value="1"/>
</dbReference>
<evidence type="ECO:0000256" key="3">
    <source>
        <dbReference type="ARBA" id="ARBA00022490"/>
    </source>
</evidence>
<organism evidence="7 8">
    <name type="scientific">Glonium stellatum</name>
    <dbReference type="NCBI Taxonomy" id="574774"/>
    <lineage>
        <taxon>Eukaryota</taxon>
        <taxon>Fungi</taxon>
        <taxon>Dikarya</taxon>
        <taxon>Ascomycota</taxon>
        <taxon>Pezizomycotina</taxon>
        <taxon>Dothideomycetes</taxon>
        <taxon>Pleosporomycetidae</taxon>
        <taxon>Gloniales</taxon>
        <taxon>Gloniaceae</taxon>
        <taxon>Glonium</taxon>
    </lineage>
</organism>
<dbReference type="EMBL" id="KV750671">
    <property type="protein sequence ID" value="OCL03834.1"/>
    <property type="molecule type" value="Genomic_DNA"/>
</dbReference>
<evidence type="ECO:0000256" key="5">
    <source>
        <dbReference type="ARBA" id="ARBA00023242"/>
    </source>
</evidence>